<keyword evidence="2" id="KW-1185">Reference proteome</keyword>
<name>A0A418WA18_9PROT</name>
<evidence type="ECO:0000313" key="1">
    <source>
        <dbReference type="EMBL" id="RJF86829.1"/>
    </source>
</evidence>
<accession>A0A418WA18</accession>
<dbReference type="EMBL" id="QYUK01000011">
    <property type="protein sequence ID" value="RJF86829.1"/>
    <property type="molecule type" value="Genomic_DNA"/>
</dbReference>
<comment type="caution">
    <text evidence="1">The sequence shown here is derived from an EMBL/GenBank/DDBJ whole genome shotgun (WGS) entry which is preliminary data.</text>
</comment>
<dbReference type="Proteomes" id="UP000284605">
    <property type="component" value="Unassembled WGS sequence"/>
</dbReference>
<gene>
    <name evidence="1" type="ORF">D3874_07175</name>
</gene>
<evidence type="ECO:0000313" key="2">
    <source>
        <dbReference type="Proteomes" id="UP000284605"/>
    </source>
</evidence>
<protein>
    <submittedName>
        <fullName evidence="1">Uncharacterized protein</fullName>
    </submittedName>
</protein>
<dbReference type="OrthoDB" id="8240728at2"/>
<dbReference type="RefSeq" id="WP_119777474.1">
    <property type="nucleotide sequence ID" value="NZ_QYUK01000011.1"/>
</dbReference>
<organism evidence="1 2">
    <name type="scientific">Oleomonas cavernae</name>
    <dbReference type="NCBI Taxonomy" id="2320859"/>
    <lineage>
        <taxon>Bacteria</taxon>
        <taxon>Pseudomonadati</taxon>
        <taxon>Pseudomonadota</taxon>
        <taxon>Alphaproteobacteria</taxon>
        <taxon>Acetobacterales</taxon>
        <taxon>Acetobacteraceae</taxon>
        <taxon>Oleomonas</taxon>
    </lineage>
</organism>
<reference evidence="1 2" key="1">
    <citation type="submission" date="2018-09" db="EMBL/GenBank/DDBJ databases">
        <authorList>
            <person name="Zhu H."/>
        </authorList>
    </citation>
    <scope>NUCLEOTIDE SEQUENCE [LARGE SCALE GENOMIC DNA]</scope>
    <source>
        <strain evidence="1 2">K1W22B-8</strain>
    </source>
</reference>
<proteinExistence type="predicted"/>
<dbReference type="AlphaFoldDB" id="A0A418WA18"/>
<sequence length="96" mass="10258">MAYLSIRDLQKLSAEKIAALPGPTAVKSGNRTVGMLIPFRAPDPARLDAVLAKAEALAKERDPAEDDAALIAMGIDPTNWSVEAVAALMNETRTKR</sequence>